<name>A0A516GZW5_9PROT</name>
<accession>A0A516GZW5</accession>
<evidence type="ECO:0000256" key="1">
    <source>
        <dbReference type="SAM" id="MobiDB-lite"/>
    </source>
</evidence>
<feature type="compositionally biased region" description="Low complexity" evidence="1">
    <location>
        <begin position="1"/>
        <end position="12"/>
    </location>
</feature>
<dbReference type="Proteomes" id="UP000317496">
    <property type="component" value="Chromosome"/>
</dbReference>
<evidence type="ECO:0000313" key="3">
    <source>
        <dbReference type="Proteomes" id="UP000317496"/>
    </source>
</evidence>
<proteinExistence type="predicted"/>
<dbReference type="AlphaFoldDB" id="A0A516GZW5"/>
<dbReference type="RefSeq" id="WP_144068044.1">
    <property type="nucleotide sequence ID" value="NZ_CP041636.1"/>
</dbReference>
<keyword evidence="3" id="KW-1185">Reference proteome</keyword>
<protein>
    <submittedName>
        <fullName evidence="2">Uncharacterized protein</fullName>
    </submittedName>
</protein>
<evidence type="ECO:0000313" key="2">
    <source>
        <dbReference type="EMBL" id="QDO97063.1"/>
    </source>
</evidence>
<gene>
    <name evidence="2" type="ORF">FNB15_07145</name>
</gene>
<organism evidence="2 3">
    <name type="scientific">Ferrovibrio terrae</name>
    <dbReference type="NCBI Taxonomy" id="2594003"/>
    <lineage>
        <taxon>Bacteria</taxon>
        <taxon>Pseudomonadati</taxon>
        <taxon>Pseudomonadota</taxon>
        <taxon>Alphaproteobacteria</taxon>
        <taxon>Rhodospirillales</taxon>
        <taxon>Rhodospirillaceae</taxon>
        <taxon>Ferrovibrio</taxon>
    </lineage>
</organism>
<feature type="compositionally biased region" description="Low complexity" evidence="1">
    <location>
        <begin position="45"/>
        <end position="72"/>
    </location>
</feature>
<dbReference type="EMBL" id="CP041636">
    <property type="protein sequence ID" value="QDO97063.1"/>
    <property type="molecule type" value="Genomic_DNA"/>
</dbReference>
<reference evidence="2 3" key="1">
    <citation type="submission" date="2019-07" db="EMBL/GenBank/DDBJ databases">
        <title>Genome sequencing for Ferrovibrio sp. K5.</title>
        <authorList>
            <person name="Park S.-J."/>
        </authorList>
    </citation>
    <scope>NUCLEOTIDE SEQUENCE [LARGE SCALE GENOMIC DNA]</scope>
    <source>
        <strain evidence="2 3">K5</strain>
    </source>
</reference>
<sequence>MTQTQTQTPQKQNSFAALDQKVADGIAADKAATQPQPALQQGPDKPAVQSQQQAQAEPQKQPDAAAKPVAQS</sequence>
<dbReference type="KEGG" id="fer:FNB15_07145"/>
<feature type="region of interest" description="Disordered" evidence="1">
    <location>
        <begin position="1"/>
        <end position="72"/>
    </location>
</feature>